<feature type="signal peptide" evidence="1">
    <location>
        <begin position="1"/>
        <end position="21"/>
    </location>
</feature>
<protein>
    <submittedName>
        <fullName evidence="2">Uncharacterized protein</fullName>
    </submittedName>
</protein>
<comment type="caution">
    <text evidence="2">The sequence shown here is derived from an EMBL/GenBank/DDBJ whole genome shotgun (WGS) entry which is preliminary data.</text>
</comment>
<gene>
    <name evidence="2" type="ORF">QCA50_013185</name>
</gene>
<accession>A0AAW0FXI4</accession>
<proteinExistence type="predicted"/>
<dbReference type="Proteomes" id="UP001385951">
    <property type="component" value="Unassembled WGS sequence"/>
</dbReference>
<name>A0AAW0FXI4_9APHY</name>
<keyword evidence="1" id="KW-0732">Signal</keyword>
<keyword evidence="3" id="KW-1185">Reference proteome</keyword>
<dbReference type="AlphaFoldDB" id="A0AAW0FXI4"/>
<sequence>MQFNILTILATIAALGASAHGATLEARQSTCSPDSGCNCFIGSITLVGIPVTVDSCAITNPGTTCTPAGNPITLSVDGLASISLAIGACS</sequence>
<evidence type="ECO:0000313" key="2">
    <source>
        <dbReference type="EMBL" id="KAK7683809.1"/>
    </source>
</evidence>
<feature type="chain" id="PRO_5043665038" evidence="1">
    <location>
        <begin position="22"/>
        <end position="90"/>
    </location>
</feature>
<organism evidence="2 3">
    <name type="scientific">Cerrena zonata</name>
    <dbReference type="NCBI Taxonomy" id="2478898"/>
    <lineage>
        <taxon>Eukaryota</taxon>
        <taxon>Fungi</taxon>
        <taxon>Dikarya</taxon>
        <taxon>Basidiomycota</taxon>
        <taxon>Agaricomycotina</taxon>
        <taxon>Agaricomycetes</taxon>
        <taxon>Polyporales</taxon>
        <taxon>Cerrenaceae</taxon>
        <taxon>Cerrena</taxon>
    </lineage>
</organism>
<dbReference type="EMBL" id="JASBNA010000029">
    <property type="protein sequence ID" value="KAK7683809.1"/>
    <property type="molecule type" value="Genomic_DNA"/>
</dbReference>
<evidence type="ECO:0000256" key="1">
    <source>
        <dbReference type="SAM" id="SignalP"/>
    </source>
</evidence>
<reference evidence="2 3" key="1">
    <citation type="submission" date="2022-09" db="EMBL/GenBank/DDBJ databases">
        <authorList>
            <person name="Palmer J.M."/>
        </authorList>
    </citation>
    <scope>NUCLEOTIDE SEQUENCE [LARGE SCALE GENOMIC DNA]</scope>
    <source>
        <strain evidence="2 3">DSM 7382</strain>
    </source>
</reference>
<evidence type="ECO:0000313" key="3">
    <source>
        <dbReference type="Proteomes" id="UP001385951"/>
    </source>
</evidence>